<keyword evidence="2 7" id="KW-0813">Transport</keyword>
<proteinExistence type="inferred from homology"/>
<dbReference type="GO" id="GO:0010438">
    <property type="term" value="P:cellular response to sulfur starvation"/>
    <property type="evidence" value="ECO:0007669"/>
    <property type="project" value="TreeGrafter"/>
</dbReference>
<dbReference type="Proteomes" id="UP000256542">
    <property type="component" value="Unassembled WGS sequence"/>
</dbReference>
<evidence type="ECO:0000256" key="5">
    <source>
        <dbReference type="ARBA" id="ARBA00022989"/>
    </source>
</evidence>
<evidence type="ECO:0000259" key="8">
    <source>
        <dbReference type="PROSITE" id="PS50928"/>
    </source>
</evidence>
<feature type="transmembrane region" description="Helical" evidence="7">
    <location>
        <begin position="159"/>
        <end position="178"/>
    </location>
</feature>
<dbReference type="CDD" id="cd06261">
    <property type="entry name" value="TM_PBP2"/>
    <property type="match status" value="1"/>
</dbReference>
<dbReference type="PANTHER" id="PTHR30151">
    <property type="entry name" value="ALKANE SULFONATE ABC TRANSPORTER-RELATED, MEMBRANE SUBUNIT"/>
    <property type="match status" value="1"/>
</dbReference>
<dbReference type="FunFam" id="1.10.3720.10:FF:000003">
    <property type="entry name" value="Aliphatic sulfonate ABC transporter permease"/>
    <property type="match status" value="1"/>
</dbReference>
<sequence>MNMSLIKSFKHYSGLSKSGINNQKTSTFGDTEAIGKGRFWSIVSVITLAIVWHFGSTLGYINPIFWPAPSTVWQQFISISQDGYRGFTLWEHIWASLYRILIGFSLGCLVGIPLGFAMGLSEKVRGWFDPIVEFFRPIPPLAFIPLVIIWSGIGERSKILLIFFAALWIMVIAARAGVSSIKLNKIHAAHSLGANKRQILQHVILPNSLPEIFTGMRVAMGVCWGTVVAAELVAANSGVGYMIMVASKFLATDIVVLGVIIVGLIGYSIDIIMRKIEAKLVPWKGKS</sequence>
<evidence type="ECO:0000256" key="7">
    <source>
        <dbReference type="RuleBase" id="RU363032"/>
    </source>
</evidence>
<feature type="domain" description="ABC transmembrane type-1" evidence="8">
    <location>
        <begin position="93"/>
        <end position="273"/>
    </location>
</feature>
<protein>
    <submittedName>
        <fullName evidence="9">Taurine transport system permease protein</fullName>
    </submittedName>
</protein>
<evidence type="ECO:0000256" key="6">
    <source>
        <dbReference type="ARBA" id="ARBA00023136"/>
    </source>
</evidence>
<evidence type="ECO:0000256" key="4">
    <source>
        <dbReference type="ARBA" id="ARBA00022692"/>
    </source>
</evidence>
<comment type="caution">
    <text evidence="9">The sequence shown here is derived from an EMBL/GenBank/DDBJ whole genome shotgun (WGS) entry which is preliminary data.</text>
</comment>
<feature type="transmembrane region" description="Helical" evidence="7">
    <location>
        <begin position="39"/>
        <end position="61"/>
    </location>
</feature>
<evidence type="ECO:0000256" key="2">
    <source>
        <dbReference type="ARBA" id="ARBA00022448"/>
    </source>
</evidence>
<organism evidence="9 10">
    <name type="scientific">Marinomonas pollencensis</name>
    <dbReference type="NCBI Taxonomy" id="491954"/>
    <lineage>
        <taxon>Bacteria</taxon>
        <taxon>Pseudomonadati</taxon>
        <taxon>Pseudomonadota</taxon>
        <taxon>Gammaproteobacteria</taxon>
        <taxon>Oceanospirillales</taxon>
        <taxon>Oceanospirillaceae</taxon>
        <taxon>Marinomonas</taxon>
    </lineage>
</organism>
<dbReference type="AlphaFoldDB" id="A0A3E0DTV7"/>
<accession>A0A3E0DTV7</accession>
<dbReference type="InterPro" id="IPR000515">
    <property type="entry name" value="MetI-like"/>
</dbReference>
<feature type="transmembrane region" description="Helical" evidence="7">
    <location>
        <begin position="97"/>
        <end position="121"/>
    </location>
</feature>
<dbReference type="EMBL" id="QUNG01000002">
    <property type="protein sequence ID" value="REG85903.1"/>
    <property type="molecule type" value="Genomic_DNA"/>
</dbReference>
<evidence type="ECO:0000256" key="3">
    <source>
        <dbReference type="ARBA" id="ARBA00022475"/>
    </source>
</evidence>
<dbReference type="InterPro" id="IPR035906">
    <property type="entry name" value="MetI-like_sf"/>
</dbReference>
<dbReference type="PANTHER" id="PTHR30151:SF25">
    <property type="entry name" value="TAURINE TRANSPORT SYSTEM PERMEASE PROTEIN TAUC"/>
    <property type="match status" value="1"/>
</dbReference>
<evidence type="ECO:0000313" key="10">
    <source>
        <dbReference type="Proteomes" id="UP000256542"/>
    </source>
</evidence>
<dbReference type="OrthoDB" id="8138334at2"/>
<comment type="subcellular location">
    <subcellularLocation>
        <location evidence="1 7">Cell membrane</location>
        <topology evidence="1 7">Multi-pass membrane protein</topology>
    </subcellularLocation>
</comment>
<feature type="transmembrane region" description="Helical" evidence="7">
    <location>
        <begin position="133"/>
        <end position="153"/>
    </location>
</feature>
<evidence type="ECO:0000313" key="9">
    <source>
        <dbReference type="EMBL" id="REG85903.1"/>
    </source>
</evidence>
<keyword evidence="10" id="KW-1185">Reference proteome</keyword>
<dbReference type="PROSITE" id="PS50928">
    <property type="entry name" value="ABC_TM1"/>
    <property type="match status" value="1"/>
</dbReference>
<name>A0A3E0DTV7_9GAMM</name>
<feature type="transmembrane region" description="Helical" evidence="7">
    <location>
        <begin position="218"/>
        <end position="243"/>
    </location>
</feature>
<dbReference type="SUPFAM" id="SSF161098">
    <property type="entry name" value="MetI-like"/>
    <property type="match status" value="1"/>
</dbReference>
<feature type="transmembrane region" description="Helical" evidence="7">
    <location>
        <begin position="249"/>
        <end position="269"/>
    </location>
</feature>
<dbReference type="Pfam" id="PF00528">
    <property type="entry name" value="BPD_transp_1"/>
    <property type="match status" value="1"/>
</dbReference>
<gene>
    <name evidence="9" type="ORF">DFP81_102442</name>
</gene>
<keyword evidence="3" id="KW-1003">Cell membrane</keyword>
<dbReference type="Gene3D" id="1.10.3720.10">
    <property type="entry name" value="MetI-like"/>
    <property type="match status" value="1"/>
</dbReference>
<keyword evidence="6 7" id="KW-0472">Membrane</keyword>
<evidence type="ECO:0000256" key="1">
    <source>
        <dbReference type="ARBA" id="ARBA00004651"/>
    </source>
</evidence>
<keyword evidence="5 7" id="KW-1133">Transmembrane helix</keyword>
<dbReference type="GO" id="GO:0005886">
    <property type="term" value="C:plasma membrane"/>
    <property type="evidence" value="ECO:0007669"/>
    <property type="project" value="UniProtKB-SubCell"/>
</dbReference>
<reference evidence="9 10" key="1">
    <citation type="submission" date="2018-08" db="EMBL/GenBank/DDBJ databases">
        <title>Genomic Encyclopedia of Type Strains, Phase III (KMG-III): the genomes of soil and plant-associated and newly described type strains.</title>
        <authorList>
            <person name="Whitman W."/>
        </authorList>
    </citation>
    <scope>NUCLEOTIDE SEQUENCE [LARGE SCALE GENOMIC DNA]</scope>
    <source>
        <strain evidence="9 10">CECT 7375</strain>
    </source>
</reference>
<comment type="similarity">
    <text evidence="7">Belongs to the binding-protein-dependent transport system permease family.</text>
</comment>
<dbReference type="GO" id="GO:0042918">
    <property type="term" value="P:alkanesulfonate transmembrane transport"/>
    <property type="evidence" value="ECO:0007669"/>
    <property type="project" value="UniProtKB-ARBA"/>
</dbReference>
<keyword evidence="4 7" id="KW-0812">Transmembrane</keyword>